<organism evidence="2 3">
    <name type="scientific">Mesoterricola sediminis</name>
    <dbReference type="NCBI Taxonomy" id="2927980"/>
    <lineage>
        <taxon>Bacteria</taxon>
        <taxon>Pseudomonadati</taxon>
        <taxon>Acidobacteriota</taxon>
        <taxon>Holophagae</taxon>
        <taxon>Holophagales</taxon>
        <taxon>Holophagaceae</taxon>
        <taxon>Mesoterricola</taxon>
    </lineage>
</organism>
<sequence length="320" mass="35102">MIRPLVPVLIVAGFLAALPAQAQQARPLYQRTIATYPSPVLQDVGGREYKFLFDPARLPEKPEAAMGMIWERVKAAAAKHGFKVSEKAEGAFKLEQSYKEYFDTPAQDLWKKGYIIRITQKYKKGIPEHTVSVTVKAVNPDARVAMAVPLAVAPNANVEKVKTEAEENVGPAAGGTLNGYVEKGTSFTVALDDLGKLTLGDFSKYMPELAKLGLPADTVLKGNRAYSTRMRPGSVDLPGTEPCGVSMEGWSVKPGEKPYLYDFSFGYGDLDFYDAAQIHQGGEDFSVKAILGELKDITMKDQEKWGGSKVRKLMNRPITH</sequence>
<accession>A0AA48GXY4</accession>
<gene>
    <name evidence="2" type="ORF">METESE_26230</name>
</gene>
<keyword evidence="3" id="KW-1185">Reference proteome</keyword>
<feature type="chain" id="PRO_5041336762" evidence="1">
    <location>
        <begin position="23"/>
        <end position="320"/>
    </location>
</feature>
<evidence type="ECO:0000256" key="1">
    <source>
        <dbReference type="SAM" id="SignalP"/>
    </source>
</evidence>
<dbReference type="RefSeq" id="WP_316410375.1">
    <property type="nucleotide sequence ID" value="NZ_AP027081.1"/>
</dbReference>
<dbReference type="Proteomes" id="UP001228113">
    <property type="component" value="Chromosome"/>
</dbReference>
<name>A0AA48GXY4_9BACT</name>
<evidence type="ECO:0000313" key="2">
    <source>
        <dbReference type="EMBL" id="BDU77665.1"/>
    </source>
</evidence>
<feature type="signal peptide" evidence="1">
    <location>
        <begin position="1"/>
        <end position="22"/>
    </location>
</feature>
<keyword evidence="1" id="KW-0732">Signal</keyword>
<dbReference type="KEGG" id="msea:METESE_26230"/>
<proteinExistence type="predicted"/>
<protein>
    <submittedName>
        <fullName evidence="2">Uncharacterized protein</fullName>
    </submittedName>
</protein>
<dbReference type="AlphaFoldDB" id="A0AA48GXY4"/>
<evidence type="ECO:0000313" key="3">
    <source>
        <dbReference type="Proteomes" id="UP001228113"/>
    </source>
</evidence>
<dbReference type="EMBL" id="AP027081">
    <property type="protein sequence ID" value="BDU77665.1"/>
    <property type="molecule type" value="Genomic_DNA"/>
</dbReference>
<reference evidence="2" key="1">
    <citation type="journal article" date="2023" name="Int. J. Syst. Evol. Microbiol.">
        <title>Mesoterricola silvestris gen. nov., sp. nov., Mesoterricola sediminis sp. nov., Geothrix oryzae sp. nov., Geothrix edaphica sp. nov., Geothrix rubra sp. nov., and Geothrix limicola sp. nov., six novel members of Acidobacteriota isolated from soils.</title>
        <authorList>
            <person name="Itoh H."/>
            <person name="Sugisawa Y."/>
            <person name="Mise K."/>
            <person name="Xu Z."/>
            <person name="Kuniyasu M."/>
            <person name="Ushijima N."/>
            <person name="Kawano K."/>
            <person name="Kobayashi E."/>
            <person name="Shiratori Y."/>
            <person name="Masuda Y."/>
            <person name="Senoo K."/>
        </authorList>
    </citation>
    <scope>NUCLEOTIDE SEQUENCE</scope>
    <source>
        <strain evidence="2">W786</strain>
    </source>
</reference>